<evidence type="ECO:0000313" key="10">
    <source>
        <dbReference type="EMBL" id="SVD15442.1"/>
    </source>
</evidence>
<organism evidence="10">
    <name type="scientific">marine metagenome</name>
    <dbReference type="NCBI Taxonomy" id="408172"/>
    <lineage>
        <taxon>unclassified sequences</taxon>
        <taxon>metagenomes</taxon>
        <taxon>ecological metagenomes</taxon>
    </lineage>
</organism>
<evidence type="ECO:0000256" key="6">
    <source>
        <dbReference type="ARBA" id="ARBA00022989"/>
    </source>
</evidence>
<keyword evidence="4" id="KW-1003">Cell membrane</keyword>
<dbReference type="GO" id="GO:0043190">
    <property type="term" value="C:ATP-binding cassette (ABC) transporter complex"/>
    <property type="evidence" value="ECO:0007669"/>
    <property type="project" value="TreeGrafter"/>
</dbReference>
<evidence type="ECO:0000256" key="1">
    <source>
        <dbReference type="ARBA" id="ARBA00004141"/>
    </source>
</evidence>
<reference evidence="10" key="1">
    <citation type="submission" date="2018-05" db="EMBL/GenBank/DDBJ databases">
        <authorList>
            <person name="Lanie J.A."/>
            <person name="Ng W.-L."/>
            <person name="Kazmierczak K.M."/>
            <person name="Andrzejewski T.M."/>
            <person name="Davidsen T.M."/>
            <person name="Wayne K.J."/>
            <person name="Tettelin H."/>
            <person name="Glass J.I."/>
            <person name="Rusch D."/>
            <person name="Podicherti R."/>
            <person name="Tsui H.-C.T."/>
            <person name="Winkler M.E."/>
        </authorList>
    </citation>
    <scope>NUCLEOTIDE SEQUENCE</scope>
</reference>
<name>A0A382T0W5_9ZZZZ</name>
<dbReference type="CDD" id="cd06261">
    <property type="entry name" value="TM_PBP2"/>
    <property type="match status" value="1"/>
</dbReference>
<evidence type="ECO:0000256" key="8">
    <source>
        <dbReference type="SAM" id="Phobius"/>
    </source>
</evidence>
<evidence type="ECO:0000256" key="7">
    <source>
        <dbReference type="ARBA" id="ARBA00023136"/>
    </source>
</evidence>
<protein>
    <recommendedName>
        <fullName evidence="9">ABC transmembrane type-1 domain-containing protein</fullName>
    </recommendedName>
</protein>
<feature type="transmembrane region" description="Helical" evidence="8">
    <location>
        <begin position="96"/>
        <end position="113"/>
    </location>
</feature>
<evidence type="ECO:0000256" key="2">
    <source>
        <dbReference type="ARBA" id="ARBA00004236"/>
    </source>
</evidence>
<feature type="non-terminal residue" evidence="10">
    <location>
        <position position="1"/>
    </location>
</feature>
<evidence type="ECO:0000256" key="3">
    <source>
        <dbReference type="ARBA" id="ARBA00022448"/>
    </source>
</evidence>
<dbReference type="PANTHER" id="PTHR47737:SF1">
    <property type="entry name" value="GLYCINE BETAINE_PROLINE BETAINE TRANSPORT SYSTEM PERMEASE PROTEIN PROW"/>
    <property type="match status" value="1"/>
</dbReference>
<sequence length="306" mass="33780">CPCHISELIRVRSSVVRRDYQGMLPWIAVIAITTAAIALTGQIGWLAKFPKELTIPVDQWINLFMDWFIASFKWIFRSINWVLAWPLDSAQALLQWLPWPATTTLFCVIAYIASSWRLAAFTAFAMFYMVITGYWLPSMNTLGMVLVSIPLAIGIGFGMAVAAYKSRRINAIVQPTLDLMQTVPTFAYLIPILLLFGFGPVVGVVASAIYACPPMVRNMILGLQKVPPEVLESGLMSGSTRRQLFWWVRVPSALSNIMIGVNQTTMAALSMVIIAAIIGSSADIGWEVLSTMRKAQFGQSLLAGIV</sequence>
<evidence type="ECO:0000256" key="4">
    <source>
        <dbReference type="ARBA" id="ARBA00022475"/>
    </source>
</evidence>
<accession>A0A382T0W5</accession>
<proteinExistence type="predicted"/>
<feature type="non-terminal residue" evidence="10">
    <location>
        <position position="306"/>
    </location>
</feature>
<dbReference type="Pfam" id="PF00528">
    <property type="entry name" value="BPD_transp_1"/>
    <property type="match status" value="1"/>
</dbReference>
<dbReference type="InterPro" id="IPR000515">
    <property type="entry name" value="MetI-like"/>
</dbReference>
<feature type="transmembrane region" description="Helical" evidence="8">
    <location>
        <begin position="142"/>
        <end position="164"/>
    </location>
</feature>
<dbReference type="EMBL" id="UINC01132867">
    <property type="protein sequence ID" value="SVD15442.1"/>
    <property type="molecule type" value="Genomic_DNA"/>
</dbReference>
<dbReference type="InterPro" id="IPR035906">
    <property type="entry name" value="MetI-like_sf"/>
</dbReference>
<comment type="subcellular location">
    <subcellularLocation>
        <location evidence="2">Cell membrane</location>
    </subcellularLocation>
    <subcellularLocation>
        <location evidence="1">Membrane</location>
        <topology evidence="1">Multi-pass membrane protein</topology>
    </subcellularLocation>
</comment>
<dbReference type="GO" id="GO:0015871">
    <property type="term" value="P:choline transport"/>
    <property type="evidence" value="ECO:0007669"/>
    <property type="project" value="TreeGrafter"/>
</dbReference>
<feature type="transmembrane region" description="Helical" evidence="8">
    <location>
        <begin position="118"/>
        <end position="136"/>
    </location>
</feature>
<feature type="domain" description="ABC transmembrane type-1" evidence="9">
    <location>
        <begin position="138"/>
        <end position="306"/>
    </location>
</feature>
<dbReference type="Gene3D" id="1.10.3720.10">
    <property type="entry name" value="MetI-like"/>
    <property type="match status" value="1"/>
</dbReference>
<keyword evidence="6 8" id="KW-1133">Transmembrane helix</keyword>
<feature type="transmembrane region" description="Helical" evidence="8">
    <location>
        <begin position="266"/>
        <end position="286"/>
    </location>
</feature>
<dbReference type="GO" id="GO:0031460">
    <property type="term" value="P:glycine betaine transport"/>
    <property type="evidence" value="ECO:0007669"/>
    <property type="project" value="TreeGrafter"/>
</dbReference>
<keyword evidence="5 8" id="KW-0812">Transmembrane</keyword>
<feature type="transmembrane region" description="Helical" evidence="8">
    <location>
        <begin position="23"/>
        <end position="47"/>
    </location>
</feature>
<dbReference type="SUPFAM" id="SSF161098">
    <property type="entry name" value="MetI-like"/>
    <property type="match status" value="1"/>
</dbReference>
<feature type="transmembrane region" description="Helical" evidence="8">
    <location>
        <begin position="185"/>
        <end position="211"/>
    </location>
</feature>
<evidence type="ECO:0000256" key="5">
    <source>
        <dbReference type="ARBA" id="ARBA00022692"/>
    </source>
</evidence>
<dbReference type="GO" id="GO:0015226">
    <property type="term" value="F:carnitine transmembrane transporter activity"/>
    <property type="evidence" value="ECO:0007669"/>
    <property type="project" value="TreeGrafter"/>
</dbReference>
<evidence type="ECO:0000259" key="9">
    <source>
        <dbReference type="PROSITE" id="PS50928"/>
    </source>
</evidence>
<dbReference type="PROSITE" id="PS50928">
    <property type="entry name" value="ABC_TM1"/>
    <property type="match status" value="1"/>
</dbReference>
<keyword evidence="3" id="KW-0813">Transport</keyword>
<dbReference type="AlphaFoldDB" id="A0A382T0W5"/>
<dbReference type="PANTHER" id="PTHR47737">
    <property type="entry name" value="GLYCINE BETAINE/PROLINE BETAINE TRANSPORT SYSTEM PERMEASE PROTEIN PROW"/>
    <property type="match status" value="1"/>
</dbReference>
<keyword evidence="7 8" id="KW-0472">Membrane</keyword>
<dbReference type="GO" id="GO:0005275">
    <property type="term" value="F:amine transmembrane transporter activity"/>
    <property type="evidence" value="ECO:0007669"/>
    <property type="project" value="TreeGrafter"/>
</dbReference>
<gene>
    <name evidence="10" type="ORF">METZ01_LOCUS368296</name>
</gene>